<dbReference type="Gene3D" id="3.30.40.10">
    <property type="entry name" value="Zinc/RING finger domain, C3HC4 (zinc finger)"/>
    <property type="match status" value="1"/>
</dbReference>
<dbReference type="GO" id="GO:0008270">
    <property type="term" value="F:zinc ion binding"/>
    <property type="evidence" value="ECO:0007669"/>
    <property type="project" value="UniProtKB-KW"/>
</dbReference>
<dbReference type="Proteomes" id="UP000602510">
    <property type="component" value="Unassembled WGS sequence"/>
</dbReference>
<feature type="compositionally biased region" description="Basic and acidic residues" evidence="5">
    <location>
        <begin position="143"/>
        <end position="154"/>
    </location>
</feature>
<keyword evidence="1" id="KW-0479">Metal-binding</keyword>
<dbReference type="Pfam" id="PF01590">
    <property type="entry name" value="GAF"/>
    <property type="match status" value="1"/>
</dbReference>
<evidence type="ECO:0000256" key="2">
    <source>
        <dbReference type="ARBA" id="ARBA00022771"/>
    </source>
</evidence>
<keyword evidence="8" id="KW-1185">Reference proteome</keyword>
<keyword evidence="2 4" id="KW-0863">Zinc-finger</keyword>
<sequence length="509" mass="55643">MAADNLFVSHLVDSADWVADHERNLCYVCTRPFGTFRRKHHCRMCGEVVCKNCTLYKDAHVDPTIGTARVRVCMSCVINNSNSRAGGSSNAASPLPSVTSEASRVWLQNHLHSPAFGPSSEPDSEEMLRSLTPKARQHLELKEGHFSAEGESRSTKKSNLQTEQQSSESSSEWAHPWPCPPLSADEGDRLRALYALKILDSESEKPFDMVCDLAKARLSCTMAAVSFLDEHRQWFKASVGLAHKMIPRKIAFCAYTVYAREPMVILDTLQDDRFRKNPLVAGAAGVRFYAAAPIIDPNSGHAVGSVFVLDTRPRESCDISILERLALAAGENLTEIVASTEGVNQLKPEDITVDEAEKPEDSDKAHEVTGEIQDAAQSELDSFSRRKIGTPISPSTSTTASSMSSFGSTSTQSSLSPPKLDNNDGIQEEDTSMAMTQLSMGTTAAGEQMEVLLMRLLTQNTETQQQLAVQQISLSTKLGQHTDQINKLMTDFARMEARVEAKVGSGGSK</sequence>
<accession>A0A833S5H6</accession>
<dbReference type="InterPro" id="IPR000306">
    <property type="entry name" value="Znf_FYVE"/>
</dbReference>
<feature type="domain" description="FYVE-type" evidence="6">
    <location>
        <begin position="20"/>
        <end position="81"/>
    </location>
</feature>
<dbReference type="InterPro" id="IPR003018">
    <property type="entry name" value="GAF"/>
</dbReference>
<dbReference type="PANTHER" id="PTHR43102">
    <property type="entry name" value="SLR1143 PROTEIN"/>
    <property type="match status" value="1"/>
</dbReference>
<evidence type="ECO:0000313" key="7">
    <source>
        <dbReference type="EMBL" id="KAF4033436.1"/>
    </source>
</evidence>
<gene>
    <name evidence="7" type="ORF">GN244_ATG14772</name>
</gene>
<feature type="compositionally biased region" description="Low complexity" evidence="5">
    <location>
        <begin position="390"/>
        <end position="418"/>
    </location>
</feature>
<dbReference type="EMBL" id="WSZM01000423">
    <property type="protein sequence ID" value="KAF4033436.1"/>
    <property type="molecule type" value="Genomic_DNA"/>
</dbReference>
<proteinExistence type="predicted"/>
<dbReference type="InterPro" id="IPR017455">
    <property type="entry name" value="Znf_FYVE-rel"/>
</dbReference>
<evidence type="ECO:0000256" key="4">
    <source>
        <dbReference type="PROSITE-ProRule" id="PRU00091"/>
    </source>
</evidence>
<feature type="compositionally biased region" description="Basic and acidic residues" evidence="5">
    <location>
        <begin position="347"/>
        <end position="369"/>
    </location>
</feature>
<dbReference type="InterPro" id="IPR011011">
    <property type="entry name" value="Znf_FYVE_PHD"/>
</dbReference>
<dbReference type="PANTHER" id="PTHR43102:SF2">
    <property type="entry name" value="GAF DOMAIN-CONTAINING PROTEIN"/>
    <property type="match status" value="1"/>
</dbReference>
<dbReference type="SMART" id="SM00064">
    <property type="entry name" value="FYVE"/>
    <property type="match status" value="1"/>
</dbReference>
<dbReference type="PROSITE" id="PS50178">
    <property type="entry name" value="ZF_FYVE"/>
    <property type="match status" value="1"/>
</dbReference>
<evidence type="ECO:0000256" key="5">
    <source>
        <dbReference type="SAM" id="MobiDB-lite"/>
    </source>
</evidence>
<comment type="caution">
    <text evidence="7">The sequence shown here is derived from an EMBL/GenBank/DDBJ whole genome shotgun (WGS) entry which is preliminary data.</text>
</comment>
<reference evidence="7" key="1">
    <citation type="submission" date="2020-04" db="EMBL/GenBank/DDBJ databases">
        <title>Hybrid Assembly of Korean Phytophthora infestans isolates.</title>
        <authorList>
            <person name="Prokchorchik M."/>
            <person name="Lee Y."/>
            <person name="Seo J."/>
            <person name="Cho J.-H."/>
            <person name="Park Y.-E."/>
            <person name="Jang D.-C."/>
            <person name="Im J.-S."/>
            <person name="Choi J.-G."/>
            <person name="Park H.-J."/>
            <person name="Lee G.-B."/>
            <person name="Lee Y.-G."/>
            <person name="Hong S.-Y."/>
            <person name="Cho K."/>
            <person name="Sohn K.H."/>
        </authorList>
    </citation>
    <scope>NUCLEOTIDE SEQUENCE</scope>
    <source>
        <strain evidence="7">KR_1_A1</strain>
    </source>
</reference>
<dbReference type="Gene3D" id="3.30.450.40">
    <property type="match status" value="1"/>
</dbReference>
<feature type="compositionally biased region" description="Low complexity" evidence="5">
    <location>
        <begin position="161"/>
        <end position="172"/>
    </location>
</feature>
<feature type="region of interest" description="Disordered" evidence="5">
    <location>
        <begin position="347"/>
        <end position="426"/>
    </location>
</feature>
<dbReference type="Pfam" id="PF01363">
    <property type="entry name" value="FYVE"/>
    <property type="match status" value="1"/>
</dbReference>
<organism evidence="7 8">
    <name type="scientific">Phytophthora infestans</name>
    <name type="common">Potato late blight agent</name>
    <name type="synonym">Botrytis infestans</name>
    <dbReference type="NCBI Taxonomy" id="4787"/>
    <lineage>
        <taxon>Eukaryota</taxon>
        <taxon>Sar</taxon>
        <taxon>Stramenopiles</taxon>
        <taxon>Oomycota</taxon>
        <taxon>Peronosporomycetes</taxon>
        <taxon>Peronosporales</taxon>
        <taxon>Peronosporaceae</taxon>
        <taxon>Phytophthora</taxon>
    </lineage>
</organism>
<name>A0A833S5H6_PHYIN</name>
<evidence type="ECO:0000256" key="1">
    <source>
        <dbReference type="ARBA" id="ARBA00022723"/>
    </source>
</evidence>
<dbReference type="SUPFAM" id="SSF57903">
    <property type="entry name" value="FYVE/PHD zinc finger"/>
    <property type="match status" value="1"/>
</dbReference>
<dbReference type="InterPro" id="IPR013083">
    <property type="entry name" value="Znf_RING/FYVE/PHD"/>
</dbReference>
<dbReference type="InterPro" id="IPR029016">
    <property type="entry name" value="GAF-like_dom_sf"/>
</dbReference>
<evidence type="ECO:0000313" key="8">
    <source>
        <dbReference type="Proteomes" id="UP000602510"/>
    </source>
</evidence>
<evidence type="ECO:0000256" key="3">
    <source>
        <dbReference type="ARBA" id="ARBA00022833"/>
    </source>
</evidence>
<protein>
    <submittedName>
        <fullName evidence="7">GAF domain-containing protein</fullName>
    </submittedName>
</protein>
<keyword evidence="3" id="KW-0862">Zinc</keyword>
<evidence type="ECO:0000259" key="6">
    <source>
        <dbReference type="PROSITE" id="PS50178"/>
    </source>
</evidence>
<dbReference type="SUPFAM" id="SSF55781">
    <property type="entry name" value="GAF domain-like"/>
    <property type="match status" value="1"/>
</dbReference>
<feature type="region of interest" description="Disordered" evidence="5">
    <location>
        <begin position="143"/>
        <end position="178"/>
    </location>
</feature>
<dbReference type="AlphaFoldDB" id="A0A833S5H6"/>